<dbReference type="SUPFAM" id="SSF56563">
    <property type="entry name" value="Major capsid protein gp5"/>
    <property type="match status" value="1"/>
</dbReference>
<dbReference type="RefSeq" id="WP_267287414.1">
    <property type="nucleotide sequence ID" value="NZ_QVOQ01000028.1"/>
</dbReference>
<dbReference type="InterPro" id="IPR054612">
    <property type="entry name" value="Phage_capsid-like_C"/>
</dbReference>
<organism evidence="4 5">
    <name type="scientific">Leuconostoc falkenbergense</name>
    <dbReference type="NCBI Taxonomy" id="2766470"/>
    <lineage>
        <taxon>Bacteria</taxon>
        <taxon>Bacillati</taxon>
        <taxon>Bacillota</taxon>
        <taxon>Bacilli</taxon>
        <taxon>Lactobacillales</taxon>
        <taxon>Lactobacillaceae</taxon>
        <taxon>Leuconostoc</taxon>
    </lineage>
</organism>
<evidence type="ECO:0000313" key="5">
    <source>
        <dbReference type="Proteomes" id="UP001080333"/>
    </source>
</evidence>
<protein>
    <submittedName>
        <fullName evidence="4">Phage major capsid protein</fullName>
    </submittedName>
</protein>
<dbReference type="Pfam" id="PF05065">
    <property type="entry name" value="Phage_capsid"/>
    <property type="match status" value="1"/>
</dbReference>
<dbReference type="EMBL" id="QVOQ01000028">
    <property type="protein sequence ID" value="MCX7579810.1"/>
    <property type="molecule type" value="Genomic_DNA"/>
</dbReference>
<feature type="region of interest" description="Disordered" evidence="2">
    <location>
        <begin position="53"/>
        <end position="113"/>
    </location>
</feature>
<dbReference type="Proteomes" id="UP001080333">
    <property type="component" value="Unassembled WGS sequence"/>
</dbReference>
<comment type="caution">
    <text evidence="4">The sequence shown here is derived from an EMBL/GenBank/DDBJ whole genome shotgun (WGS) entry which is preliminary data.</text>
</comment>
<dbReference type="AlphaFoldDB" id="A0A9X3EJ59"/>
<feature type="compositionally biased region" description="Basic and acidic residues" evidence="2">
    <location>
        <begin position="88"/>
        <end position="101"/>
    </location>
</feature>
<evidence type="ECO:0000259" key="3">
    <source>
        <dbReference type="Pfam" id="PF05065"/>
    </source>
</evidence>
<evidence type="ECO:0000256" key="1">
    <source>
        <dbReference type="ARBA" id="ARBA00004328"/>
    </source>
</evidence>
<gene>
    <name evidence="4" type="ORF">D0502_10545</name>
</gene>
<reference evidence="4" key="1">
    <citation type="submission" date="2018-08" db="EMBL/GenBank/DDBJ databases">
        <title>Draft genome sequences of Leuconostoc spp. and Weissella spp. with biocontrol potential.</title>
        <authorList>
            <person name="Lo R."/>
            <person name="Ho V.T.T."/>
            <person name="Turner M.S."/>
        </authorList>
    </citation>
    <scope>NUCLEOTIDE SEQUENCE</scope>
    <source>
        <strain evidence="4">156</strain>
    </source>
</reference>
<dbReference type="NCBIfam" id="TIGR01554">
    <property type="entry name" value="major_cap_HK97"/>
    <property type="match status" value="1"/>
</dbReference>
<evidence type="ECO:0000256" key="2">
    <source>
        <dbReference type="SAM" id="MobiDB-lite"/>
    </source>
</evidence>
<proteinExistence type="predicted"/>
<feature type="compositionally biased region" description="Basic and acidic residues" evidence="2">
    <location>
        <begin position="66"/>
        <end position="76"/>
    </location>
</feature>
<name>A0A9X3EJ59_9LACO</name>
<sequence>MTIQEELAQKQTELRSKIVEARKAVADKSDNADSLMTEVRDYESDIKKLKELVDAMPDTLDDEDKGDGKDAGKPDDSQPTPPANPADDQQRSHEKEKEVRDVPQPVGKTPKKEYRDLLNEFLHSKGEKRDGITSTDVGAVIPEEIIYNPEAAIDTVTDLSSLVTKTAVTTAKGTYPILKRASTTLPTVAELAKNPELGKPEFTNVEWSVDTYRGYIPVSQESIADAQVDLVALVSNWVNQVKVNTSNAKIAGVLSKFKAKPATSATLVDDLKTIKNTAFDPAYNLSWVVTASAYNALDLLKDTTGRPLLQEEIGSATGTTLFGKPLIVVEDTAFGGAEGVKQLFIGDLKRASLYANRADAAVRWVDNDVYGQLLQGVLRFGVSAADSDAGVFVTITDTPSAG</sequence>
<accession>A0A9X3EJ59</accession>
<comment type="subcellular location">
    <subcellularLocation>
        <location evidence="1">Virion</location>
    </subcellularLocation>
</comment>
<dbReference type="InterPro" id="IPR024455">
    <property type="entry name" value="Phage_capsid"/>
</dbReference>
<feature type="domain" description="Phage capsid-like C-terminal" evidence="3">
    <location>
        <begin position="151"/>
        <end position="368"/>
    </location>
</feature>
<evidence type="ECO:0000313" key="4">
    <source>
        <dbReference type="EMBL" id="MCX7579810.1"/>
    </source>
</evidence>